<reference evidence="4 5" key="1">
    <citation type="submission" date="2024-01" db="EMBL/GenBank/DDBJ databases">
        <title>the genome sequence of strain Microbacterium schleiferi NBRC 15075.</title>
        <authorList>
            <person name="Ding Y."/>
            <person name="Zhang G."/>
        </authorList>
    </citation>
    <scope>NUCLEOTIDE SEQUENCE [LARGE SCALE GENOMIC DNA]</scope>
    <source>
        <strain evidence="4 5">NBRC 15075</strain>
    </source>
</reference>
<evidence type="ECO:0000313" key="5">
    <source>
        <dbReference type="Proteomes" id="UP001351900"/>
    </source>
</evidence>
<dbReference type="EMBL" id="JAZHOV010000002">
    <property type="protein sequence ID" value="MEF2254064.1"/>
    <property type="molecule type" value="Genomic_DNA"/>
</dbReference>
<evidence type="ECO:0000259" key="3">
    <source>
        <dbReference type="Pfam" id="PF10708"/>
    </source>
</evidence>
<dbReference type="Proteomes" id="UP001351900">
    <property type="component" value="Unassembled WGS sequence"/>
</dbReference>
<feature type="region of interest" description="Disordered" evidence="1">
    <location>
        <begin position="34"/>
        <end position="56"/>
    </location>
</feature>
<keyword evidence="5" id="KW-1185">Reference proteome</keyword>
<organism evidence="4 5">
    <name type="scientific">Microbacterium schleiferi</name>
    <dbReference type="NCBI Taxonomy" id="69362"/>
    <lineage>
        <taxon>Bacteria</taxon>
        <taxon>Bacillati</taxon>
        <taxon>Actinomycetota</taxon>
        <taxon>Actinomycetes</taxon>
        <taxon>Micrococcales</taxon>
        <taxon>Microbacteriaceae</taxon>
        <taxon>Microbacterium</taxon>
    </lineage>
</organism>
<evidence type="ECO:0000256" key="1">
    <source>
        <dbReference type="SAM" id="MobiDB-lite"/>
    </source>
</evidence>
<protein>
    <submittedName>
        <fullName evidence="4">DUF2510 domain-containing protein</fullName>
    </submittedName>
</protein>
<keyword evidence="2" id="KW-1133">Transmembrane helix</keyword>
<dbReference type="Pfam" id="PF10708">
    <property type="entry name" value="DUF2510"/>
    <property type="match status" value="1"/>
</dbReference>
<dbReference type="RefSeq" id="WP_331790714.1">
    <property type="nucleotide sequence ID" value="NZ_BAAAUO010000005.1"/>
</dbReference>
<evidence type="ECO:0000256" key="2">
    <source>
        <dbReference type="SAM" id="Phobius"/>
    </source>
</evidence>
<dbReference type="InterPro" id="IPR018929">
    <property type="entry name" value="DUF2510"/>
</dbReference>
<keyword evidence="2" id="KW-0812">Transmembrane</keyword>
<feature type="domain" description="DUF2510" evidence="3">
    <location>
        <begin position="9"/>
        <end position="41"/>
    </location>
</feature>
<gene>
    <name evidence="4" type="ORF">V2V91_02790</name>
</gene>
<feature type="transmembrane region" description="Helical" evidence="2">
    <location>
        <begin position="161"/>
        <end position="179"/>
    </location>
</feature>
<name>A0ABU7V5K8_9MICO</name>
<feature type="transmembrane region" description="Helical" evidence="2">
    <location>
        <begin position="191"/>
        <end position="212"/>
    </location>
</feature>
<feature type="transmembrane region" description="Helical" evidence="2">
    <location>
        <begin position="121"/>
        <end position="146"/>
    </location>
</feature>
<evidence type="ECO:0000313" key="4">
    <source>
        <dbReference type="EMBL" id="MEF2254064.1"/>
    </source>
</evidence>
<keyword evidence="2" id="KW-0472">Membrane</keyword>
<proteinExistence type="predicted"/>
<sequence length="231" mass="25845">MSTPEQPVAGWYPDPQTPGILRFWDGATWTAHTSAPNPAPNPVAQPAAAPMVAPEPRKSPGVDTNTVWIWLIVLLPLASSLLALLVPWRSMFAMQGWMAFNSFAQPDNMPDMRMFMQPFDIFFSPWWWAITLFGFAIYGFSAWFAYLDQRELQQRGIDRPFPWPWIFLSIVYPIGRIVVAIRRTGTGWAPLWGLIAAQVVGIIVGVVISAQITLATLQFLTTIARYGGYSG</sequence>
<comment type="caution">
    <text evidence="4">The sequence shown here is derived from an EMBL/GenBank/DDBJ whole genome shotgun (WGS) entry which is preliminary data.</text>
</comment>
<accession>A0ABU7V5K8</accession>
<feature type="compositionally biased region" description="Low complexity" evidence="1">
    <location>
        <begin position="44"/>
        <end position="54"/>
    </location>
</feature>
<feature type="transmembrane region" description="Helical" evidence="2">
    <location>
        <begin position="67"/>
        <end position="88"/>
    </location>
</feature>